<gene>
    <name evidence="6" type="ORF">GSCOC_T00033959001</name>
</gene>
<proteinExistence type="predicted"/>
<dbReference type="SMART" id="SM00389">
    <property type="entry name" value="HOX"/>
    <property type="match status" value="1"/>
</dbReference>
<feature type="DNA-binding region" description="Homeobox" evidence="2">
    <location>
        <begin position="22"/>
        <end position="81"/>
    </location>
</feature>
<comment type="subcellular location">
    <subcellularLocation>
        <location evidence="1 2 3">Nucleus</location>
    </subcellularLocation>
</comment>
<keyword evidence="2 3" id="KW-0238">DNA-binding</keyword>
<dbReference type="GO" id="GO:0005634">
    <property type="term" value="C:nucleus"/>
    <property type="evidence" value="ECO:0007669"/>
    <property type="project" value="UniProtKB-SubCell"/>
</dbReference>
<dbReference type="EMBL" id="HG739141">
    <property type="protein sequence ID" value="CDP11602.1"/>
    <property type="molecule type" value="Genomic_DNA"/>
</dbReference>
<evidence type="ECO:0000259" key="5">
    <source>
        <dbReference type="PROSITE" id="PS50071"/>
    </source>
</evidence>
<dbReference type="InterPro" id="IPR042160">
    <property type="entry name" value="HD-Zip_IV"/>
</dbReference>
<dbReference type="OMA" id="HEPRLEN"/>
<evidence type="ECO:0000313" key="7">
    <source>
        <dbReference type="Proteomes" id="UP000295252"/>
    </source>
</evidence>
<dbReference type="InterPro" id="IPR001356">
    <property type="entry name" value="HD"/>
</dbReference>
<feature type="domain" description="Homeobox" evidence="5">
    <location>
        <begin position="20"/>
        <end position="80"/>
    </location>
</feature>
<name>A0A068UTG5_COFCA</name>
<dbReference type="Gene3D" id="1.10.10.60">
    <property type="entry name" value="Homeodomain-like"/>
    <property type="match status" value="1"/>
</dbReference>
<dbReference type="PANTHER" id="PTHR45654:SF9">
    <property type="entry name" value="HOMEOBOX-LEUCINE ZIPPER PROTEIN HDG10-RELATED"/>
    <property type="match status" value="1"/>
</dbReference>
<dbReference type="GO" id="GO:0003677">
    <property type="term" value="F:DNA binding"/>
    <property type="evidence" value="ECO:0007669"/>
    <property type="project" value="UniProtKB-UniRule"/>
</dbReference>
<sequence>MDPVNGGIGSDDEVSSNNSPKHKNQYHRNSPDLVAQLEEYFKDNPHPNENERKELGRELRVDPKRIKFWFQNKRNQVKAQIARAENHLLREENQKIYLENMMMRERMRCTVCSTCAGLATATKQDDDRKLILRQLLVENAQLKEEVYFMHSSFLRIYILSI</sequence>
<feature type="region of interest" description="Disordered" evidence="4">
    <location>
        <begin position="1"/>
        <end position="32"/>
    </location>
</feature>
<dbReference type="Pfam" id="PF00046">
    <property type="entry name" value="Homeodomain"/>
    <property type="match status" value="1"/>
</dbReference>
<dbReference type="InterPro" id="IPR009057">
    <property type="entry name" value="Homeodomain-like_sf"/>
</dbReference>
<dbReference type="PANTHER" id="PTHR45654">
    <property type="entry name" value="HOMEOBOX-LEUCINE ZIPPER PROTEIN MERISTEM L1"/>
    <property type="match status" value="1"/>
</dbReference>
<organism evidence="6 7">
    <name type="scientific">Coffea canephora</name>
    <name type="common">Robusta coffee</name>
    <dbReference type="NCBI Taxonomy" id="49390"/>
    <lineage>
        <taxon>Eukaryota</taxon>
        <taxon>Viridiplantae</taxon>
        <taxon>Streptophyta</taxon>
        <taxon>Embryophyta</taxon>
        <taxon>Tracheophyta</taxon>
        <taxon>Spermatophyta</taxon>
        <taxon>Magnoliopsida</taxon>
        <taxon>eudicotyledons</taxon>
        <taxon>Gunneridae</taxon>
        <taxon>Pentapetalae</taxon>
        <taxon>asterids</taxon>
        <taxon>lamiids</taxon>
        <taxon>Gentianales</taxon>
        <taxon>Rubiaceae</taxon>
        <taxon>Ixoroideae</taxon>
        <taxon>Gardenieae complex</taxon>
        <taxon>Bertiereae - Coffeeae clade</taxon>
        <taxon>Coffeeae</taxon>
        <taxon>Coffea</taxon>
    </lineage>
</organism>
<keyword evidence="2 3" id="KW-0539">Nucleus</keyword>
<dbReference type="InParanoid" id="A0A068UTG5"/>
<evidence type="ECO:0000313" key="6">
    <source>
        <dbReference type="EMBL" id="CDP11602.1"/>
    </source>
</evidence>
<dbReference type="STRING" id="49390.A0A068UTG5"/>
<dbReference type="SUPFAM" id="SSF46689">
    <property type="entry name" value="Homeodomain-like"/>
    <property type="match status" value="1"/>
</dbReference>
<dbReference type="Gramene" id="CDP11602">
    <property type="protein sequence ID" value="CDP11602"/>
    <property type="gene ID" value="GSCOC_T00033959001"/>
</dbReference>
<reference evidence="7" key="1">
    <citation type="journal article" date="2014" name="Science">
        <title>The coffee genome provides insight into the convergent evolution of caffeine biosynthesis.</title>
        <authorList>
            <person name="Denoeud F."/>
            <person name="Carretero-Paulet L."/>
            <person name="Dereeper A."/>
            <person name="Droc G."/>
            <person name="Guyot R."/>
            <person name="Pietrella M."/>
            <person name="Zheng C."/>
            <person name="Alberti A."/>
            <person name="Anthony F."/>
            <person name="Aprea G."/>
            <person name="Aury J.M."/>
            <person name="Bento P."/>
            <person name="Bernard M."/>
            <person name="Bocs S."/>
            <person name="Campa C."/>
            <person name="Cenci A."/>
            <person name="Combes M.C."/>
            <person name="Crouzillat D."/>
            <person name="Da Silva C."/>
            <person name="Daddiego L."/>
            <person name="De Bellis F."/>
            <person name="Dussert S."/>
            <person name="Garsmeur O."/>
            <person name="Gayraud T."/>
            <person name="Guignon V."/>
            <person name="Jahn K."/>
            <person name="Jamilloux V."/>
            <person name="Joet T."/>
            <person name="Labadie K."/>
            <person name="Lan T."/>
            <person name="Leclercq J."/>
            <person name="Lepelley M."/>
            <person name="Leroy T."/>
            <person name="Li L.T."/>
            <person name="Librado P."/>
            <person name="Lopez L."/>
            <person name="Munoz A."/>
            <person name="Noel B."/>
            <person name="Pallavicini A."/>
            <person name="Perrotta G."/>
            <person name="Poncet V."/>
            <person name="Pot D."/>
            <person name="Priyono X."/>
            <person name="Rigoreau M."/>
            <person name="Rouard M."/>
            <person name="Rozas J."/>
            <person name="Tranchant-Dubreuil C."/>
            <person name="VanBuren R."/>
            <person name="Zhang Q."/>
            <person name="Andrade A.C."/>
            <person name="Argout X."/>
            <person name="Bertrand B."/>
            <person name="de Kochko A."/>
            <person name="Graziosi G."/>
            <person name="Henry R.J."/>
            <person name="Jayarama X."/>
            <person name="Ming R."/>
            <person name="Nagai C."/>
            <person name="Rounsley S."/>
            <person name="Sankoff D."/>
            <person name="Giuliano G."/>
            <person name="Albert V.A."/>
            <person name="Wincker P."/>
            <person name="Lashermes P."/>
        </authorList>
    </citation>
    <scope>NUCLEOTIDE SEQUENCE [LARGE SCALE GENOMIC DNA]</scope>
    <source>
        <strain evidence="7">cv. DH200-94</strain>
    </source>
</reference>
<dbReference type="AlphaFoldDB" id="A0A068UTG5"/>
<evidence type="ECO:0000256" key="2">
    <source>
        <dbReference type="PROSITE-ProRule" id="PRU00108"/>
    </source>
</evidence>
<evidence type="ECO:0000256" key="3">
    <source>
        <dbReference type="RuleBase" id="RU000682"/>
    </source>
</evidence>
<accession>A0A068UTG5</accession>
<dbReference type="Proteomes" id="UP000295252">
    <property type="component" value="Chromosome III"/>
</dbReference>
<dbReference type="OrthoDB" id="1515643at2759"/>
<keyword evidence="7" id="KW-1185">Reference proteome</keyword>
<keyword evidence="2 3" id="KW-0371">Homeobox</keyword>
<evidence type="ECO:0000256" key="4">
    <source>
        <dbReference type="SAM" id="MobiDB-lite"/>
    </source>
</evidence>
<dbReference type="CDD" id="cd00086">
    <property type="entry name" value="homeodomain"/>
    <property type="match status" value="1"/>
</dbReference>
<dbReference type="PhylomeDB" id="A0A068UTG5"/>
<dbReference type="PROSITE" id="PS50071">
    <property type="entry name" value="HOMEOBOX_2"/>
    <property type="match status" value="1"/>
</dbReference>
<evidence type="ECO:0000256" key="1">
    <source>
        <dbReference type="ARBA" id="ARBA00004123"/>
    </source>
</evidence>
<protein>
    <recommendedName>
        <fullName evidence="5">Homeobox domain-containing protein</fullName>
    </recommendedName>
</protein>